<dbReference type="EMBL" id="JBHUPB010000007">
    <property type="protein sequence ID" value="MFD2967748.1"/>
    <property type="molecule type" value="Genomic_DNA"/>
</dbReference>
<proteinExistence type="predicted"/>
<dbReference type="InterPro" id="IPR029492">
    <property type="entry name" value="DUF4435"/>
</dbReference>
<sequence length="539" mass="61008">MTDSKYKFTVNTSKSGVLNIALTEGQALFVLGANGVGKSTLMHNLFAQNFNHTRRILAHRQTWFHSNAMDMTASSKKQNEAYMKSSDQNPDSRWKDEYSTIRSSISIFDLINSENIRARGIADAVDQDNLTNAKALSNAQAPLQAINELLALSNISIKITLGKDEQLFASKNGGEPYSIAELSDGERNALLICSDVLTTEPNQLIILDEPERHLHRSIISPLLSSLFQKRKDCVFVISTHDVFLPIDHSEASVLLLRSCQWDGKYIKDWDADLISEADEVPISVKREILGSKRNILFVEGEYDSLDRQIYSLIYPNVTIIPQGSCTQVERAVEGIKGTENLHWINSYGLIDADDRTEEQIKNLFDKGIVALNCYSVEALYYNLEIIKRIAKRFSDVLGQDEGILLQNATSGIIDELKKHKIRLCSRLCEKQVRNNAMSGLPNHKNIQENDYFEIKISLREIREKEEAYFDKLVSEDNLNGLISRYPIRETPVLTKITAGLGMNRDKYESAVRKLIVDDEGTREFFKVLLQPLTILIDKE</sequence>
<evidence type="ECO:0000259" key="2">
    <source>
        <dbReference type="SMART" id="SM00382"/>
    </source>
</evidence>
<protein>
    <submittedName>
        <fullName evidence="3">DUF4435 domain-containing protein</fullName>
    </submittedName>
</protein>
<dbReference type="SUPFAM" id="SSF52540">
    <property type="entry name" value="P-loop containing nucleoside triphosphate hydrolases"/>
    <property type="match status" value="1"/>
</dbReference>
<dbReference type="RefSeq" id="WP_320183024.1">
    <property type="nucleotide sequence ID" value="NZ_CP138332.1"/>
</dbReference>
<feature type="domain" description="AAA+ ATPase" evidence="2">
    <location>
        <begin position="24"/>
        <end position="267"/>
    </location>
</feature>
<dbReference type="Proteomes" id="UP001597525">
    <property type="component" value="Unassembled WGS sequence"/>
</dbReference>
<organism evidence="3 4">
    <name type="scientific">Sphingobacterium bambusae</name>
    <dbReference type="NCBI Taxonomy" id="662858"/>
    <lineage>
        <taxon>Bacteria</taxon>
        <taxon>Pseudomonadati</taxon>
        <taxon>Bacteroidota</taxon>
        <taxon>Sphingobacteriia</taxon>
        <taxon>Sphingobacteriales</taxon>
        <taxon>Sphingobacteriaceae</taxon>
        <taxon>Sphingobacterium</taxon>
    </lineage>
</organism>
<evidence type="ECO:0000313" key="4">
    <source>
        <dbReference type="Proteomes" id="UP001597525"/>
    </source>
</evidence>
<dbReference type="InterPro" id="IPR027417">
    <property type="entry name" value="P-loop_NTPase"/>
</dbReference>
<name>A0ABW6BDZ9_9SPHI</name>
<dbReference type="InterPro" id="IPR051396">
    <property type="entry name" value="Bact_Antivir_Def_Nuclease"/>
</dbReference>
<dbReference type="InterPro" id="IPR003593">
    <property type="entry name" value="AAA+_ATPase"/>
</dbReference>
<keyword evidence="4" id="KW-1185">Reference proteome</keyword>
<dbReference type="PANTHER" id="PTHR43581:SF2">
    <property type="entry name" value="EXCINUCLEASE ATPASE SUBUNIT"/>
    <property type="match status" value="1"/>
</dbReference>
<evidence type="ECO:0000256" key="1">
    <source>
        <dbReference type="SAM" id="MobiDB-lite"/>
    </source>
</evidence>
<comment type="caution">
    <text evidence="3">The sequence shown here is derived from an EMBL/GenBank/DDBJ whole genome shotgun (WGS) entry which is preliminary data.</text>
</comment>
<dbReference type="PANTHER" id="PTHR43581">
    <property type="entry name" value="ATP/GTP PHOSPHATASE"/>
    <property type="match status" value="1"/>
</dbReference>
<dbReference type="InterPro" id="IPR003959">
    <property type="entry name" value="ATPase_AAA_core"/>
</dbReference>
<dbReference type="Pfam" id="PF14491">
    <property type="entry name" value="DUF4435"/>
    <property type="match status" value="1"/>
</dbReference>
<reference evidence="4" key="1">
    <citation type="journal article" date="2019" name="Int. J. Syst. Evol. Microbiol.">
        <title>The Global Catalogue of Microorganisms (GCM) 10K type strain sequencing project: providing services to taxonomists for standard genome sequencing and annotation.</title>
        <authorList>
            <consortium name="The Broad Institute Genomics Platform"/>
            <consortium name="The Broad Institute Genome Sequencing Center for Infectious Disease"/>
            <person name="Wu L."/>
            <person name="Ma J."/>
        </authorList>
    </citation>
    <scope>NUCLEOTIDE SEQUENCE [LARGE SCALE GENOMIC DNA]</scope>
    <source>
        <strain evidence="4">KCTC 22814</strain>
    </source>
</reference>
<dbReference type="SMART" id="SM00382">
    <property type="entry name" value="AAA"/>
    <property type="match status" value="1"/>
</dbReference>
<gene>
    <name evidence="3" type="ORF">ACFS7Y_10135</name>
</gene>
<dbReference type="Gene3D" id="3.40.50.300">
    <property type="entry name" value="P-loop containing nucleotide triphosphate hydrolases"/>
    <property type="match status" value="1"/>
</dbReference>
<dbReference type="Pfam" id="PF13304">
    <property type="entry name" value="AAA_21"/>
    <property type="match status" value="1"/>
</dbReference>
<accession>A0ABW6BDZ9</accession>
<evidence type="ECO:0000313" key="3">
    <source>
        <dbReference type="EMBL" id="MFD2967748.1"/>
    </source>
</evidence>
<feature type="region of interest" description="Disordered" evidence="1">
    <location>
        <begin position="75"/>
        <end position="94"/>
    </location>
</feature>